<gene>
    <name evidence="3" type="ORF">ACFWR3_00035</name>
</gene>
<organism evidence="3 4">
    <name type="scientific">Streptomyces bacillaris</name>
    <dbReference type="NCBI Taxonomy" id="68179"/>
    <lineage>
        <taxon>Bacteria</taxon>
        <taxon>Bacillati</taxon>
        <taxon>Actinomycetota</taxon>
        <taxon>Actinomycetes</taxon>
        <taxon>Kitasatosporales</taxon>
        <taxon>Streptomycetaceae</taxon>
        <taxon>Streptomyces</taxon>
    </lineage>
</organism>
<dbReference type="EMBL" id="JBHXPM010000001">
    <property type="protein sequence ID" value="MFD3954455.1"/>
    <property type="molecule type" value="Genomic_DNA"/>
</dbReference>
<evidence type="ECO:0000313" key="4">
    <source>
        <dbReference type="Proteomes" id="UP001598300"/>
    </source>
</evidence>
<feature type="domain" description="vWA-MoxR associated protein middle region 2" evidence="2">
    <location>
        <begin position="199"/>
        <end position="413"/>
    </location>
</feature>
<sequence length="703" mass="74239">MSSGPGGRRHVVVVAPHCASMEHLERLEEAATDLYAVLTDPALGSCEPGMSDGGALIMGHGLESRSVVDRLEEAIGHAAEHGATLVLGFLGHGFAPGRTSELHLMCAESGEDLRHGAVNVGEMLARAADHPGVDGVIGIIDTCHAGGAPPAMDALTGGARSGRTRLSLLMASSVGQAARDLVFSRQLAALVRAGLPRTGTHLSTTDVRDALRAVVVGQNVTCFEYDGDGLADGPLWVARNAAVVKARGGNLSGTLATEELTRALTALDPAAPVPDGAPDLGEALHCRTAVLRHPPGPARERALRAVDGLITAVTTVAFIREWIGTGLTTARLRQAHHTLSAAAGRPPGACAPTDVAIVDELTFNHPVSESDGRRGLTQFVALLAQICGKSSDDPALRSWAVGIQALVEVNDAVEATARRASRSRLTLVIGLHASLTGDWPETVDGWLLLDGSVIHHQEFRSDPADRRGTEAAIEDAVLWAEDHAGTLALPLTRVDVAAPGKLLLDWHPEEAGAAMLLGVRYDVRLHWSSRLAPDASVRSIEAMVAARWESLSGETGETPVDWLGPGDVADPQALRGRLRNGSYARGIGLLHHPGTDAHLLDTLLAYTPVLLWPQPHAPAGFPAERHAFLDDSWWAMPGALVDAYRKRWQGGAGADLADLRAVWDDEEWLRFCRLFRTPPSSARPAPPASPALPVPPVRSEGSP</sequence>
<evidence type="ECO:0000259" key="2">
    <source>
        <dbReference type="Pfam" id="PF19965"/>
    </source>
</evidence>
<protein>
    <recommendedName>
        <fullName evidence="2">vWA-MoxR associated protein middle region 2 domain-containing protein</fullName>
    </recommendedName>
</protein>
<keyword evidence="4" id="KW-1185">Reference proteome</keyword>
<name>A0ABW6DLA3_9ACTN</name>
<comment type="caution">
    <text evidence="3">The sequence shown here is derived from an EMBL/GenBank/DDBJ whole genome shotgun (WGS) entry which is preliminary data.</text>
</comment>
<dbReference type="Proteomes" id="UP001598300">
    <property type="component" value="Unassembled WGS sequence"/>
</dbReference>
<evidence type="ECO:0000256" key="1">
    <source>
        <dbReference type="SAM" id="MobiDB-lite"/>
    </source>
</evidence>
<proteinExistence type="predicted"/>
<accession>A0ABW6DLA3</accession>
<reference evidence="3 4" key="1">
    <citation type="submission" date="2024-09" db="EMBL/GenBank/DDBJ databases">
        <title>The Natural Products Discovery Center: Release of the First 8490 Sequenced Strains for Exploring Actinobacteria Biosynthetic Diversity.</title>
        <authorList>
            <person name="Kalkreuter E."/>
            <person name="Kautsar S.A."/>
            <person name="Yang D."/>
            <person name="Bader C.D."/>
            <person name="Teijaro C.N."/>
            <person name="Fluegel L."/>
            <person name="Davis C.M."/>
            <person name="Simpson J.R."/>
            <person name="Lauterbach L."/>
            <person name="Steele A.D."/>
            <person name="Gui C."/>
            <person name="Meng S."/>
            <person name="Li G."/>
            <person name="Viehrig K."/>
            <person name="Ye F."/>
            <person name="Su P."/>
            <person name="Kiefer A.F."/>
            <person name="Nichols A."/>
            <person name="Cepeda A.J."/>
            <person name="Yan W."/>
            <person name="Fan B."/>
            <person name="Jiang Y."/>
            <person name="Adhikari A."/>
            <person name="Zheng C.-J."/>
            <person name="Schuster L."/>
            <person name="Cowan T.M."/>
            <person name="Smanski M.J."/>
            <person name="Chevrette M.G."/>
            <person name="De Carvalho L.P.S."/>
            <person name="Shen B."/>
        </authorList>
    </citation>
    <scope>NUCLEOTIDE SEQUENCE [LARGE SCALE GENOMIC DNA]</scope>
    <source>
        <strain evidence="3 4">NPDC058584</strain>
    </source>
</reference>
<dbReference type="InterPro" id="IPR045446">
    <property type="entry name" value="VMAP-M2"/>
</dbReference>
<feature type="region of interest" description="Disordered" evidence="1">
    <location>
        <begin position="678"/>
        <end position="703"/>
    </location>
</feature>
<dbReference type="Pfam" id="PF19965">
    <property type="entry name" value="VMAP-M2"/>
    <property type="match status" value="1"/>
</dbReference>
<feature type="compositionally biased region" description="Pro residues" evidence="1">
    <location>
        <begin position="684"/>
        <end position="696"/>
    </location>
</feature>
<dbReference type="RefSeq" id="WP_141760809.1">
    <property type="nucleotide sequence ID" value="NZ_JBHVRE010000051.1"/>
</dbReference>
<evidence type="ECO:0000313" key="3">
    <source>
        <dbReference type="EMBL" id="MFD3954455.1"/>
    </source>
</evidence>